<evidence type="ECO:0000313" key="1">
    <source>
        <dbReference type="EMBL" id="MBK1727727.1"/>
    </source>
</evidence>
<comment type="caution">
    <text evidence="1">The sequence shown here is derived from an EMBL/GenBank/DDBJ whole genome shotgun (WGS) entry which is preliminary data.</text>
</comment>
<name>A0ABS1E9G7_9GAMM</name>
<reference evidence="1 2" key="1">
    <citation type="journal article" date="2020" name="Microorganisms">
        <title>Osmotic Adaptation and Compatible Solute Biosynthesis of Phototrophic Bacteria as Revealed from Genome Analyses.</title>
        <authorList>
            <person name="Imhoff J.F."/>
            <person name="Rahn T."/>
            <person name="Kunzel S."/>
            <person name="Keller A."/>
            <person name="Neulinger S.C."/>
        </authorList>
    </citation>
    <scope>NUCLEOTIDE SEQUENCE [LARGE SCALE GENOMIC DNA]</scope>
    <source>
        <strain evidence="1 2">DSM 15116</strain>
    </source>
</reference>
<evidence type="ECO:0000313" key="2">
    <source>
        <dbReference type="Proteomes" id="UP000738126"/>
    </source>
</evidence>
<feature type="non-terminal residue" evidence="1">
    <location>
        <position position="140"/>
    </location>
</feature>
<proteinExistence type="predicted"/>
<organism evidence="1 2">
    <name type="scientific">Halorhodospira neutriphila</name>
    <dbReference type="NCBI Taxonomy" id="168379"/>
    <lineage>
        <taxon>Bacteria</taxon>
        <taxon>Pseudomonadati</taxon>
        <taxon>Pseudomonadota</taxon>
        <taxon>Gammaproteobacteria</taxon>
        <taxon>Chromatiales</taxon>
        <taxon>Ectothiorhodospiraceae</taxon>
        <taxon>Halorhodospira</taxon>
    </lineage>
</organism>
<gene>
    <name evidence="1" type="ORF">CKO13_12055</name>
</gene>
<dbReference type="Proteomes" id="UP000738126">
    <property type="component" value="Unassembled WGS sequence"/>
</dbReference>
<protein>
    <submittedName>
        <fullName evidence="1">Uncharacterized protein</fullName>
    </submittedName>
</protein>
<dbReference type="EMBL" id="NRSH01000249">
    <property type="protein sequence ID" value="MBK1727727.1"/>
    <property type="molecule type" value="Genomic_DNA"/>
</dbReference>
<sequence length="140" mass="15419">MSAADPALADWVAPLTRGLAACLDDAGALHEPNGEGPSPGDHYAYVFTALALYEQPQGSDWRLPLRYWLALEPRRRGHAPFNRLGLGLLERRLRDAGAPAEDLALVARGRRACRLRRRYPANNWALLAATVRLLEARTPG</sequence>
<keyword evidence="2" id="KW-1185">Reference proteome</keyword>
<accession>A0ABS1E9G7</accession>